<evidence type="ECO:0000256" key="3">
    <source>
        <dbReference type="ARBA" id="ARBA00022723"/>
    </source>
</evidence>
<dbReference type="OrthoDB" id="9791276at2"/>
<dbReference type="Pfam" id="PF00857">
    <property type="entry name" value="Isochorismatase"/>
    <property type="match status" value="1"/>
</dbReference>
<evidence type="ECO:0000259" key="8">
    <source>
        <dbReference type="Pfam" id="PF00857"/>
    </source>
</evidence>
<proteinExistence type="inferred from homology"/>
<dbReference type="GO" id="GO:0019363">
    <property type="term" value="P:pyridine nucleotide biosynthetic process"/>
    <property type="evidence" value="ECO:0007669"/>
    <property type="project" value="UniProtKB-KW"/>
</dbReference>
<dbReference type="EC" id="3.5.1.19" evidence="6"/>
<dbReference type="GeneID" id="56589072"/>
<dbReference type="SUPFAM" id="SSF52499">
    <property type="entry name" value="Isochorismatase-like hydrolases"/>
    <property type="match status" value="1"/>
</dbReference>
<keyword evidence="3" id="KW-0479">Metal-binding</keyword>
<keyword evidence="10" id="KW-1185">Reference proteome</keyword>
<gene>
    <name evidence="9" type="primary">pncA</name>
    <name evidence="9" type="ORF">SAMEA3906487_03694</name>
</gene>
<dbReference type="InterPro" id="IPR052347">
    <property type="entry name" value="Isochorismatase_Nicotinamidase"/>
</dbReference>
<dbReference type="KEGG" id="btrm:SAMEA390648703694"/>
<keyword evidence="4 9" id="KW-0378">Hydrolase</keyword>
<evidence type="ECO:0000256" key="7">
    <source>
        <dbReference type="ARBA" id="ARBA00043224"/>
    </source>
</evidence>
<dbReference type="Proteomes" id="UP000076825">
    <property type="component" value="Chromosome 1"/>
</dbReference>
<evidence type="ECO:0000256" key="5">
    <source>
        <dbReference type="ARBA" id="ARBA00037900"/>
    </source>
</evidence>
<feature type="domain" description="Isochorismatase-like" evidence="8">
    <location>
        <begin position="76"/>
        <end position="201"/>
    </location>
</feature>
<dbReference type="Gene3D" id="3.40.50.850">
    <property type="entry name" value="Isochorismatase-like"/>
    <property type="match status" value="1"/>
</dbReference>
<keyword evidence="2" id="KW-0662">Pyridine nucleotide biosynthesis</keyword>
<comment type="pathway">
    <text evidence="5">Cofactor biosynthesis; nicotinate biosynthesis; nicotinate from nicotinamide: step 1/1.</text>
</comment>
<dbReference type="EMBL" id="LT546645">
    <property type="protein sequence ID" value="SAI73405.1"/>
    <property type="molecule type" value="Genomic_DNA"/>
</dbReference>
<dbReference type="InterPro" id="IPR036380">
    <property type="entry name" value="Isochorismatase-like_sf"/>
</dbReference>
<dbReference type="GO" id="GO:0008936">
    <property type="term" value="F:nicotinamidase activity"/>
    <property type="evidence" value="ECO:0007669"/>
    <property type="project" value="UniProtKB-EC"/>
</dbReference>
<name>A0A157NZ29_9BORD</name>
<dbReference type="PANTHER" id="PTHR11080:SF2">
    <property type="entry name" value="LD05707P"/>
    <property type="match status" value="1"/>
</dbReference>
<evidence type="ECO:0000256" key="4">
    <source>
        <dbReference type="ARBA" id="ARBA00022801"/>
    </source>
</evidence>
<protein>
    <recommendedName>
        <fullName evidence="6">nicotinamidase</fullName>
        <ecNumber evidence="6">3.5.1.19</ecNumber>
    </recommendedName>
    <alternativeName>
        <fullName evidence="7">Nicotinamide deamidase</fullName>
    </alternativeName>
</protein>
<dbReference type="GO" id="GO:0046872">
    <property type="term" value="F:metal ion binding"/>
    <property type="evidence" value="ECO:0007669"/>
    <property type="project" value="UniProtKB-KW"/>
</dbReference>
<sequence length="215" mass="22918">MFLPEKTLIAAFDVDAQKSFTPLCPDELPVPGGHEIVAELNAQAGLAACRLGSKDAHSPMAIWRATAQTPMLTPLDAAQADLHWNMHCVPGTPGFELLDGLPAPVDYDFFVWKGVEPDMHPYGACYHDLQERRSTGVIEFLRARGITTVIVGGLALDYCVKTTALQLRRAGLDVVINLAACRAIAPQSAASAMVELAQAGVRNVADASCLAPARA</sequence>
<dbReference type="RefSeq" id="WP_033534882.1">
    <property type="nucleotide sequence ID" value="NZ_CP016340.1"/>
</dbReference>
<dbReference type="PATRIC" id="fig|123899.6.peg.3695"/>
<dbReference type="AlphaFoldDB" id="A0A157NZ29"/>
<dbReference type="InterPro" id="IPR000868">
    <property type="entry name" value="Isochorismatase-like_dom"/>
</dbReference>
<evidence type="ECO:0000313" key="10">
    <source>
        <dbReference type="Proteomes" id="UP000076825"/>
    </source>
</evidence>
<organism evidence="9 10">
    <name type="scientific">Bordetella trematum</name>
    <dbReference type="NCBI Taxonomy" id="123899"/>
    <lineage>
        <taxon>Bacteria</taxon>
        <taxon>Pseudomonadati</taxon>
        <taxon>Pseudomonadota</taxon>
        <taxon>Betaproteobacteria</taxon>
        <taxon>Burkholderiales</taxon>
        <taxon>Alcaligenaceae</taxon>
        <taxon>Bordetella</taxon>
    </lineage>
</organism>
<comment type="similarity">
    <text evidence="1">Belongs to the isochorismatase family.</text>
</comment>
<dbReference type="STRING" id="123899.SAMEA3906487_03694"/>
<dbReference type="PANTHER" id="PTHR11080">
    <property type="entry name" value="PYRAZINAMIDASE/NICOTINAMIDASE"/>
    <property type="match status" value="1"/>
</dbReference>
<evidence type="ECO:0000256" key="2">
    <source>
        <dbReference type="ARBA" id="ARBA00022642"/>
    </source>
</evidence>
<evidence type="ECO:0000313" key="9">
    <source>
        <dbReference type="EMBL" id="SAI73405.1"/>
    </source>
</evidence>
<accession>A0A157NZ29</accession>
<reference evidence="9 10" key="1">
    <citation type="submission" date="2016-04" db="EMBL/GenBank/DDBJ databases">
        <authorList>
            <consortium name="Pathogen Informatics"/>
        </authorList>
    </citation>
    <scope>NUCLEOTIDE SEQUENCE [LARGE SCALE GENOMIC DNA]</scope>
    <source>
        <strain evidence="9 10">H044680328</strain>
    </source>
</reference>
<evidence type="ECO:0000256" key="6">
    <source>
        <dbReference type="ARBA" id="ARBA00039017"/>
    </source>
</evidence>
<dbReference type="eggNOG" id="COG1335">
    <property type="taxonomic scope" value="Bacteria"/>
</dbReference>
<evidence type="ECO:0000256" key="1">
    <source>
        <dbReference type="ARBA" id="ARBA00006336"/>
    </source>
</evidence>